<dbReference type="InterPro" id="IPR028939">
    <property type="entry name" value="P5C_Rdtase_cat_N"/>
</dbReference>
<dbReference type="InterPro" id="IPR029036">
    <property type="entry name" value="P5CR_dimer"/>
</dbReference>
<evidence type="ECO:0000256" key="1">
    <source>
        <dbReference type="ARBA" id="ARBA00005525"/>
    </source>
</evidence>
<dbReference type="Proteomes" id="UP001642484">
    <property type="component" value="Unassembled WGS sequence"/>
</dbReference>
<dbReference type="Gene3D" id="1.10.3730.10">
    <property type="entry name" value="ProC C-terminal domain-like"/>
    <property type="match status" value="1"/>
</dbReference>
<feature type="domain" description="Pyrroline-5-carboxylate reductase dimerisation" evidence="5">
    <location>
        <begin position="152"/>
        <end position="224"/>
    </location>
</feature>
<dbReference type="SUPFAM" id="SSF51735">
    <property type="entry name" value="NAD(P)-binding Rossmann-fold domains"/>
    <property type="match status" value="1"/>
</dbReference>
<evidence type="ECO:0000259" key="4">
    <source>
        <dbReference type="Pfam" id="PF03807"/>
    </source>
</evidence>
<dbReference type="NCBIfam" id="TIGR00112">
    <property type="entry name" value="proC"/>
    <property type="match status" value="1"/>
</dbReference>
<dbReference type="Pfam" id="PF03807">
    <property type="entry name" value="F420_oxidored"/>
    <property type="match status" value="1"/>
</dbReference>
<name>A0ABP0R9W2_9DINO</name>
<accession>A0ABP0R9W2</accession>
<dbReference type="InterPro" id="IPR008927">
    <property type="entry name" value="6-PGluconate_DH-like_C_sf"/>
</dbReference>
<evidence type="ECO:0000313" key="7">
    <source>
        <dbReference type="Proteomes" id="UP001642484"/>
    </source>
</evidence>
<evidence type="ECO:0000256" key="2">
    <source>
        <dbReference type="ARBA" id="ARBA00022857"/>
    </source>
</evidence>
<comment type="caution">
    <text evidence="6">The sequence shown here is derived from an EMBL/GenBank/DDBJ whole genome shotgun (WGS) entry which is preliminary data.</text>
</comment>
<keyword evidence="2" id="KW-0521">NADP</keyword>
<evidence type="ECO:0000259" key="5">
    <source>
        <dbReference type="Pfam" id="PF14748"/>
    </source>
</evidence>
<reference evidence="6 7" key="1">
    <citation type="submission" date="2024-02" db="EMBL/GenBank/DDBJ databases">
        <authorList>
            <person name="Chen Y."/>
            <person name="Shah S."/>
            <person name="Dougan E. K."/>
            <person name="Thang M."/>
            <person name="Chan C."/>
        </authorList>
    </citation>
    <scope>NUCLEOTIDE SEQUENCE [LARGE SCALE GENOMIC DNA]</scope>
</reference>
<dbReference type="PANTHER" id="PTHR11645">
    <property type="entry name" value="PYRROLINE-5-CARBOXYLATE REDUCTASE"/>
    <property type="match status" value="1"/>
</dbReference>
<dbReference type="InterPro" id="IPR036291">
    <property type="entry name" value="NAD(P)-bd_dom_sf"/>
</dbReference>
<keyword evidence="3" id="KW-0560">Oxidoreductase</keyword>
<dbReference type="Pfam" id="PF14748">
    <property type="entry name" value="P5CR_dimer"/>
    <property type="match status" value="1"/>
</dbReference>
<dbReference type="PANTHER" id="PTHR11645:SF0">
    <property type="entry name" value="PYRROLINE-5-CARBOXYLATE REDUCTASE 3"/>
    <property type="match status" value="1"/>
</dbReference>
<dbReference type="SUPFAM" id="SSF48179">
    <property type="entry name" value="6-phosphogluconate dehydrogenase C-terminal domain-like"/>
    <property type="match status" value="1"/>
</dbReference>
<sequence length="278" mass="29181">MCEALLGGLLAQGTTEGSKVLVSEPIEDRRRYLEQKFKVKTTQSNSEVVTSMGPSGVVVLAVKPQVAASALSGLSLTPEASPLFISIMAGVPIAKLESMGVKRVARTMPNTPALVGLGASAYVLGPGARQNDAATVERVMSAVGLAEKVADEKLLDAVTGLSGSGPAYVYMMIESMADGGVKNGLPRDVALRLAAQTVFGAAKMTLQGDKHPAQLRNAVESPGGHHHRRCGRMVRWVPEGSGALRREGSGGWVLERRCKRSSVSGWISRKAGEGCGCW</sequence>
<evidence type="ECO:0000256" key="3">
    <source>
        <dbReference type="ARBA" id="ARBA00023002"/>
    </source>
</evidence>
<comment type="similarity">
    <text evidence="1">Belongs to the pyrroline-5-carboxylate reductase family.</text>
</comment>
<dbReference type="Gene3D" id="3.40.50.720">
    <property type="entry name" value="NAD(P)-binding Rossmann-like Domain"/>
    <property type="match status" value="1"/>
</dbReference>
<dbReference type="HAMAP" id="MF_01925">
    <property type="entry name" value="P5C_reductase"/>
    <property type="match status" value="1"/>
</dbReference>
<dbReference type="InterPro" id="IPR000304">
    <property type="entry name" value="Pyrroline-COOH_reductase"/>
</dbReference>
<proteinExistence type="inferred from homology"/>
<organism evidence="6 7">
    <name type="scientific">Durusdinium trenchii</name>
    <dbReference type="NCBI Taxonomy" id="1381693"/>
    <lineage>
        <taxon>Eukaryota</taxon>
        <taxon>Sar</taxon>
        <taxon>Alveolata</taxon>
        <taxon>Dinophyceae</taxon>
        <taxon>Suessiales</taxon>
        <taxon>Symbiodiniaceae</taxon>
        <taxon>Durusdinium</taxon>
    </lineage>
</organism>
<keyword evidence="7" id="KW-1185">Reference proteome</keyword>
<evidence type="ECO:0000313" key="6">
    <source>
        <dbReference type="EMBL" id="CAK9097364.1"/>
    </source>
</evidence>
<evidence type="ECO:0008006" key="8">
    <source>
        <dbReference type="Google" id="ProtNLM"/>
    </source>
</evidence>
<dbReference type="EMBL" id="CAXAMN010025717">
    <property type="protein sequence ID" value="CAK9097364.1"/>
    <property type="molecule type" value="Genomic_DNA"/>
</dbReference>
<dbReference type="PIRSF" id="PIRSF000193">
    <property type="entry name" value="Pyrrol-5-carb_rd"/>
    <property type="match status" value="1"/>
</dbReference>
<feature type="domain" description="Pyrroline-5-carboxylate reductase catalytic N-terminal" evidence="4">
    <location>
        <begin position="1"/>
        <end position="90"/>
    </location>
</feature>
<protein>
    <recommendedName>
        <fullName evidence="8">Pyrroline-5-carboxylate reductase</fullName>
    </recommendedName>
</protein>
<gene>
    <name evidence="6" type="ORF">CCMP2556_LOCUS46230</name>
</gene>